<evidence type="ECO:0000256" key="1">
    <source>
        <dbReference type="ARBA" id="ARBA00022801"/>
    </source>
</evidence>
<gene>
    <name evidence="4" type="ORF">B4915_11590</name>
</gene>
<dbReference type="InterPro" id="IPR029033">
    <property type="entry name" value="His_PPase_superfam"/>
</dbReference>
<organism evidence="4 5">
    <name type="scientific">Leucobacter massiliensis</name>
    <dbReference type="NCBI Taxonomy" id="1686285"/>
    <lineage>
        <taxon>Bacteria</taxon>
        <taxon>Bacillati</taxon>
        <taxon>Actinomycetota</taxon>
        <taxon>Actinomycetes</taxon>
        <taxon>Micrococcales</taxon>
        <taxon>Microbacteriaceae</taxon>
        <taxon>Leucobacter</taxon>
    </lineage>
</organism>
<feature type="binding site" evidence="2">
    <location>
        <position position="80"/>
    </location>
    <ligand>
        <name>substrate</name>
    </ligand>
</feature>
<feature type="region of interest" description="Disordered" evidence="3">
    <location>
        <begin position="1"/>
        <end position="28"/>
    </location>
</feature>
<dbReference type="GO" id="GO:0005829">
    <property type="term" value="C:cytosol"/>
    <property type="evidence" value="ECO:0007669"/>
    <property type="project" value="TreeGrafter"/>
</dbReference>
<dbReference type="PANTHER" id="PTHR46517">
    <property type="entry name" value="FRUCTOSE-2,6-BISPHOSPHATASE TIGAR"/>
    <property type="match status" value="1"/>
</dbReference>
<evidence type="ECO:0000313" key="4">
    <source>
        <dbReference type="EMBL" id="PRI10481.1"/>
    </source>
</evidence>
<dbReference type="RefSeq" id="WP_105806048.1">
    <property type="nucleotide sequence ID" value="NZ_MWZD01000019.1"/>
</dbReference>
<dbReference type="InterPro" id="IPR013078">
    <property type="entry name" value="His_Pase_superF_clade-1"/>
</dbReference>
<dbReference type="GO" id="GO:0045820">
    <property type="term" value="P:negative regulation of glycolytic process"/>
    <property type="evidence" value="ECO:0007669"/>
    <property type="project" value="TreeGrafter"/>
</dbReference>
<feature type="binding site" evidence="2">
    <location>
        <begin position="104"/>
        <end position="107"/>
    </location>
    <ligand>
        <name>substrate</name>
    </ligand>
</feature>
<dbReference type="OrthoDB" id="9781415at2"/>
<name>A0A2S9QLM7_9MICO</name>
<dbReference type="Proteomes" id="UP000238650">
    <property type="component" value="Unassembled WGS sequence"/>
</dbReference>
<dbReference type="SUPFAM" id="SSF53254">
    <property type="entry name" value="Phosphoglycerate mutase-like"/>
    <property type="match status" value="1"/>
</dbReference>
<dbReference type="GO" id="GO:0004331">
    <property type="term" value="F:fructose-2,6-bisphosphate 2-phosphatase activity"/>
    <property type="evidence" value="ECO:0007669"/>
    <property type="project" value="TreeGrafter"/>
</dbReference>
<evidence type="ECO:0000256" key="3">
    <source>
        <dbReference type="SAM" id="MobiDB-lite"/>
    </source>
</evidence>
<comment type="caution">
    <text evidence="4">The sequence shown here is derived from an EMBL/GenBank/DDBJ whole genome shotgun (WGS) entry which is preliminary data.</text>
</comment>
<accession>A0A2S9QLM7</accession>
<dbReference type="Gene3D" id="3.40.50.1240">
    <property type="entry name" value="Phosphoglycerate mutase-like"/>
    <property type="match status" value="1"/>
</dbReference>
<reference evidence="4 5" key="1">
    <citation type="journal article" date="2017" name="New Microbes New Infect">
        <title>Genome sequence of 'Leucobacter massiliensis' sp. nov. isolated from human pharynx after travel to the 2014 Hajj.</title>
        <authorList>
            <person name="Leangapichart T."/>
            <person name="Gautret P."/>
            <person name="Nguyen T.T."/>
            <person name="Armstrong N."/>
            <person name="Rolain J.M."/>
        </authorList>
    </citation>
    <scope>NUCLEOTIDE SEQUENCE [LARGE SCALE GENOMIC DNA]</scope>
    <source>
        <strain evidence="4 5">122RC15</strain>
    </source>
</reference>
<dbReference type="AlphaFoldDB" id="A0A2S9QLM7"/>
<evidence type="ECO:0000313" key="5">
    <source>
        <dbReference type="Proteomes" id="UP000238650"/>
    </source>
</evidence>
<dbReference type="GO" id="GO:0043456">
    <property type="term" value="P:regulation of pentose-phosphate shunt"/>
    <property type="evidence" value="ECO:0007669"/>
    <property type="project" value="TreeGrafter"/>
</dbReference>
<keyword evidence="1" id="KW-0378">Hydrolase</keyword>
<proteinExistence type="predicted"/>
<evidence type="ECO:0008006" key="6">
    <source>
        <dbReference type="Google" id="ProtNLM"/>
    </source>
</evidence>
<dbReference type="EMBL" id="MWZD01000019">
    <property type="protein sequence ID" value="PRI10481.1"/>
    <property type="molecule type" value="Genomic_DNA"/>
</dbReference>
<evidence type="ECO:0000256" key="2">
    <source>
        <dbReference type="PIRSR" id="PIRSR613078-2"/>
    </source>
</evidence>
<dbReference type="InterPro" id="IPR051695">
    <property type="entry name" value="Phosphoglycerate_Mutase"/>
</dbReference>
<keyword evidence="5" id="KW-1185">Reference proteome</keyword>
<dbReference type="Pfam" id="PF00300">
    <property type="entry name" value="His_Phos_1"/>
    <property type="match status" value="1"/>
</dbReference>
<dbReference type="PANTHER" id="PTHR46517:SF1">
    <property type="entry name" value="FRUCTOSE-2,6-BISPHOSPHATASE TIGAR"/>
    <property type="match status" value="1"/>
</dbReference>
<sequence length="225" mass="24762">MGHRTTRPATLTSRFRSEPVPDNRASTKPGALHVNGLVGGWYDSELTAQGLQAADRIGAALAARIPPGETVELYSSDLRRTAQTAQAITNYLGIPAVVDARLREKSYGIAEGKPQSWLNERFRTPPRTGERLRHNEGIAGAETMHGFATRIYEAMDEILDKPCEHQVISTHGGALTFVAAAFLRLPIDALQHMRLRAEPGGITVLREDDYFHNRTLVELNSALLQ</sequence>
<dbReference type="CDD" id="cd07067">
    <property type="entry name" value="HP_PGM_like"/>
    <property type="match status" value="1"/>
</dbReference>
<protein>
    <recommendedName>
        <fullName evidence="6">Histidine phosphatase family protein</fullName>
    </recommendedName>
</protein>